<protein>
    <submittedName>
        <fullName evidence="1">Uncharacterized protein</fullName>
    </submittedName>
</protein>
<dbReference type="RefSeq" id="WP_268544500.1">
    <property type="nucleotide sequence ID" value="NZ_JALAOH010000055.1"/>
</dbReference>
<proteinExistence type="predicted"/>
<dbReference type="Proteomes" id="UP001067121">
    <property type="component" value="Unassembled WGS sequence"/>
</dbReference>
<reference evidence="1" key="1">
    <citation type="submission" date="2022-02" db="EMBL/GenBank/DDBJ databases">
        <title>Crop Bioprotection Bacillus Genome Sequencing.</title>
        <authorList>
            <person name="Dunlap C."/>
        </authorList>
    </citation>
    <scope>NUCLEOTIDE SEQUENCE</scope>
    <source>
        <strain evidence="1">98-1</strain>
    </source>
</reference>
<comment type="caution">
    <text evidence="1">The sequence shown here is derived from an EMBL/GenBank/DDBJ whole genome shotgun (WGS) entry which is preliminary data.</text>
</comment>
<sequence length="100" mass="11832">MRKYQTRTQVALNFLLSEAREELRLCEDRIKYLTKHRDYVHVEIEKQIKANLNEKIEKISSLIDMENESSSYLPSLLQIQILDAKGETIIQEEHLSEVIE</sequence>
<evidence type="ECO:0000313" key="1">
    <source>
        <dbReference type="EMBL" id="MCY8318279.1"/>
    </source>
</evidence>
<accession>A0AAP3CKY2</accession>
<evidence type="ECO:0000313" key="2">
    <source>
        <dbReference type="Proteomes" id="UP001067121"/>
    </source>
</evidence>
<name>A0AAP3CKY2_BACVA</name>
<dbReference type="AlphaFoldDB" id="A0AAP3CKY2"/>
<dbReference type="EMBL" id="JALAOH010000055">
    <property type="protein sequence ID" value="MCY8318279.1"/>
    <property type="molecule type" value="Genomic_DNA"/>
</dbReference>
<gene>
    <name evidence="1" type="ORF">MOC71_16430</name>
</gene>
<organism evidence="1 2">
    <name type="scientific">Bacillus vallismortis</name>
    <dbReference type="NCBI Taxonomy" id="72361"/>
    <lineage>
        <taxon>Bacteria</taxon>
        <taxon>Bacillati</taxon>
        <taxon>Bacillota</taxon>
        <taxon>Bacilli</taxon>
        <taxon>Bacillales</taxon>
        <taxon>Bacillaceae</taxon>
        <taxon>Bacillus</taxon>
    </lineage>
</organism>